<name>A0A3D9RV29_9BACL</name>
<dbReference type="GO" id="GO:0043937">
    <property type="term" value="P:regulation of sporulation"/>
    <property type="evidence" value="ECO:0007669"/>
    <property type="project" value="InterPro"/>
</dbReference>
<comment type="caution">
    <text evidence="1">The sequence shown here is derived from an EMBL/GenBank/DDBJ whole genome shotgun (WGS) entry which is preliminary data.</text>
</comment>
<dbReference type="AlphaFoldDB" id="A0A3D9RV29"/>
<dbReference type="Proteomes" id="UP000256304">
    <property type="component" value="Unassembled WGS sequence"/>
</dbReference>
<protein>
    <submittedName>
        <fullName evidence="1">Spo0E like sporulation regulatory protein</fullName>
    </submittedName>
</protein>
<dbReference type="GO" id="GO:0046983">
    <property type="term" value="F:protein dimerization activity"/>
    <property type="evidence" value="ECO:0007669"/>
    <property type="project" value="InterPro"/>
</dbReference>
<accession>A0A3D9RV29</accession>
<dbReference type="InterPro" id="IPR036638">
    <property type="entry name" value="HLH_DNA-bd_sf"/>
</dbReference>
<evidence type="ECO:0000313" key="2">
    <source>
        <dbReference type="Proteomes" id="UP000256304"/>
    </source>
</evidence>
<proteinExistence type="predicted"/>
<dbReference type="OrthoDB" id="2679614at2"/>
<evidence type="ECO:0000313" key="1">
    <source>
        <dbReference type="EMBL" id="REE83840.1"/>
    </source>
</evidence>
<dbReference type="Pfam" id="PF09388">
    <property type="entry name" value="SpoOE-like"/>
    <property type="match status" value="1"/>
</dbReference>
<dbReference type="InterPro" id="IPR037208">
    <property type="entry name" value="Spo0E-like_sf"/>
</dbReference>
<organism evidence="1 2">
    <name type="scientific">Paenibacillus taihuensis</name>
    <dbReference type="NCBI Taxonomy" id="1156355"/>
    <lineage>
        <taxon>Bacteria</taxon>
        <taxon>Bacillati</taxon>
        <taxon>Bacillota</taxon>
        <taxon>Bacilli</taxon>
        <taxon>Bacillales</taxon>
        <taxon>Paenibacillaceae</taxon>
        <taxon>Paenibacillus</taxon>
    </lineage>
</organism>
<gene>
    <name evidence="1" type="ORF">A8990_11619</name>
</gene>
<sequence length="90" mass="10044">MNDKMILLHELQVLRIKLFEMAEARGSLTDPEVIAISEAADEVIVTLQQLHKEEQAKYNTRCDLAIDGKIELAGAHTLAEEALQAAPFRD</sequence>
<dbReference type="Gene3D" id="4.10.280.10">
    <property type="entry name" value="Helix-loop-helix DNA-binding domain"/>
    <property type="match status" value="1"/>
</dbReference>
<dbReference type="SUPFAM" id="SSF140500">
    <property type="entry name" value="BAS1536-like"/>
    <property type="match status" value="1"/>
</dbReference>
<keyword evidence="2" id="KW-1185">Reference proteome</keyword>
<reference evidence="1 2" key="1">
    <citation type="submission" date="2018-08" db="EMBL/GenBank/DDBJ databases">
        <title>Genomic Encyclopedia of Type Strains, Phase III (KMG-III): the genomes of soil and plant-associated and newly described type strains.</title>
        <authorList>
            <person name="Whitman W."/>
        </authorList>
    </citation>
    <scope>NUCLEOTIDE SEQUENCE [LARGE SCALE GENOMIC DNA]</scope>
    <source>
        <strain evidence="1 2">CGMCC 1.10966</strain>
    </source>
</reference>
<dbReference type="EMBL" id="QTTN01000016">
    <property type="protein sequence ID" value="REE83840.1"/>
    <property type="molecule type" value="Genomic_DNA"/>
</dbReference>
<dbReference type="InterPro" id="IPR018540">
    <property type="entry name" value="Spo0E-like"/>
</dbReference>